<dbReference type="EMBL" id="FNIX01000006">
    <property type="protein sequence ID" value="SDP24529.1"/>
    <property type="molecule type" value="Genomic_DNA"/>
</dbReference>
<dbReference type="RefSeq" id="WP_090098455.1">
    <property type="nucleotide sequence ID" value="NZ_FNIX01000006.1"/>
</dbReference>
<name>A0A1H0R5U0_9PSEU</name>
<proteinExistence type="predicted"/>
<evidence type="ECO:0000256" key="1">
    <source>
        <dbReference type="SAM" id="Phobius"/>
    </source>
</evidence>
<keyword evidence="1" id="KW-1133">Transmembrane helix</keyword>
<evidence type="ECO:0000313" key="3">
    <source>
        <dbReference type="Proteomes" id="UP000199691"/>
    </source>
</evidence>
<keyword evidence="1" id="KW-0812">Transmembrane</keyword>
<keyword evidence="1" id="KW-0472">Membrane</keyword>
<protein>
    <submittedName>
        <fullName evidence="2">Uncharacterized protein</fullName>
    </submittedName>
</protein>
<feature type="transmembrane region" description="Helical" evidence="1">
    <location>
        <begin position="62"/>
        <end position="78"/>
    </location>
</feature>
<keyword evidence="3" id="KW-1185">Reference proteome</keyword>
<dbReference type="OrthoDB" id="3694502at2"/>
<dbReference type="Proteomes" id="UP000199691">
    <property type="component" value="Unassembled WGS sequence"/>
</dbReference>
<feature type="transmembrane region" description="Helical" evidence="1">
    <location>
        <begin position="39"/>
        <end position="55"/>
    </location>
</feature>
<reference evidence="3" key="1">
    <citation type="submission" date="2016-10" db="EMBL/GenBank/DDBJ databases">
        <authorList>
            <person name="Varghese N."/>
            <person name="Submissions S."/>
        </authorList>
    </citation>
    <scope>NUCLEOTIDE SEQUENCE [LARGE SCALE GENOMIC DNA]</scope>
    <source>
        <strain evidence="3">CGMCC 4.6609</strain>
    </source>
</reference>
<accession>A0A1H0R5U0</accession>
<organism evidence="2 3">
    <name type="scientific">Lentzea jiangxiensis</name>
    <dbReference type="NCBI Taxonomy" id="641025"/>
    <lineage>
        <taxon>Bacteria</taxon>
        <taxon>Bacillati</taxon>
        <taxon>Actinomycetota</taxon>
        <taxon>Actinomycetes</taxon>
        <taxon>Pseudonocardiales</taxon>
        <taxon>Pseudonocardiaceae</taxon>
        <taxon>Lentzea</taxon>
    </lineage>
</organism>
<dbReference type="STRING" id="641025.SAMN05421507_106160"/>
<sequence>MASVSDQFEFTRPQALTLVAGVLQLTFGWLDLFDLDPNYRVVQLGVGVMGIVMAWRLAHARMYGLLLLLGFGMLAFSLDDLTAEGFMEVRTALIGLVITLARPAKRAPG</sequence>
<evidence type="ECO:0000313" key="2">
    <source>
        <dbReference type="EMBL" id="SDP24529.1"/>
    </source>
</evidence>
<gene>
    <name evidence="2" type="ORF">SAMN05421507_106160</name>
</gene>
<dbReference type="AlphaFoldDB" id="A0A1H0R5U0"/>